<feature type="transmembrane region" description="Helical" evidence="11">
    <location>
        <begin position="1157"/>
        <end position="1184"/>
    </location>
</feature>
<feature type="transmembrane region" description="Helical" evidence="11">
    <location>
        <begin position="28"/>
        <end position="52"/>
    </location>
</feature>
<proteinExistence type="inferred from homology"/>
<dbReference type="InterPro" id="IPR003439">
    <property type="entry name" value="ABC_transporter-like_ATP-bd"/>
</dbReference>
<keyword evidence="7" id="KW-0067">ATP-binding</keyword>
<feature type="compositionally biased region" description="Basic and acidic residues" evidence="10">
    <location>
        <begin position="801"/>
        <end position="812"/>
    </location>
</feature>
<evidence type="ECO:0000256" key="2">
    <source>
        <dbReference type="ARBA" id="ARBA00008869"/>
    </source>
</evidence>
<dbReference type="GO" id="GO:0005319">
    <property type="term" value="F:lipid transporter activity"/>
    <property type="evidence" value="ECO:0007669"/>
    <property type="project" value="TreeGrafter"/>
</dbReference>
<dbReference type="PROSITE" id="PS00211">
    <property type="entry name" value="ABC_TRANSPORTER_1"/>
    <property type="match status" value="2"/>
</dbReference>
<dbReference type="InterPro" id="IPR027417">
    <property type="entry name" value="P-loop_NTPase"/>
</dbReference>
<keyword evidence="9 11" id="KW-0472">Membrane</keyword>
<dbReference type="PANTHER" id="PTHR19229">
    <property type="entry name" value="ATP-BINDING CASSETTE TRANSPORTER SUBFAMILY A ABCA"/>
    <property type="match status" value="1"/>
</dbReference>
<dbReference type="InterPro" id="IPR003593">
    <property type="entry name" value="AAA+_ATPase"/>
</dbReference>
<feature type="transmembrane region" description="Helical" evidence="11">
    <location>
        <begin position="374"/>
        <end position="396"/>
    </location>
</feature>
<sequence length="1636" mass="177576">MAGRGKLFWRQFAALVWKNWIVLSKHPWLNLLRCVLLPIGYGVFLAVAQLFLTKPNNYGLGTAVAVPRLFDQYDGSMTLVWADSTDGMGSPSAQDIMSHITSGFSSKQLENVRKVASADDIPPTCPENFNGFSECYAAVVFNTLPDNSSSISSASASASALEAFNYTIRADSGLYYINVAKHTSSYEERVLPLQWAVDSAIIELTTGRTPETPMEWPFTQETNTEQYTDIRLSYIRGLRTLLVLALFICYIGIAYQLPGSFMGERANLLTSHLQAMGLMDSARILSWHVSISFVYLPAWIAVALIWHYRVFSATNAGLVLVVHLLLGLTLASWSLFVSAPFGKSPQLAAIAATVLAIVFAILALVDEHASTGAAFFYTLFFPPGFYIFAIRCMCGFELQQVGTNVIKPDPDNQLVLLPLIFAAIIDIFLWPWLAVLLERRLYDARNPSSSSWRFWRKKVAAPDGGVQQLPPGVAISIKNLGKDFKTSIFKKGGNLVTAVADLSLDIPKAGIFVLLGSNGAGKSTTMSVLAGLIGRTRGSVTFEGGQERPPLGTIGLVPQKNVLFPELSCYQTLRLWKAIKPPRTEDGADDEDIEQLLRDCDLGKKIHYNANALSGGQKRKLQLAIGLVGGSKILLVDECTSGVDPLSRRALWRTLTSVRHERAIVFTTHFLDEADLLADTIAVLAAPGKLVAQGTPVALKSRYGQGYTVQATFSEPVGAQEKPSANPSELLDRIRPLVPDAYVTVARAGEAAYHLNAKDPSTVHEVLEVMEEEREADRLSSYSVLSTSIEDIFLGLMHANNDGKPEMSDRSSSHSPSPAPGEHDKAEKATASTLLPVLLHGDPAPLELTTGRKRSPLTQAFTIFHKRAMIARRSWLTPLLAVLVAIGGSCVPLFFIAGRSRPTCIQTYQNATPIPLYAPESPVILEGANYTIPGEQILQSPPGLLSSLGTAMQALPVRNISDNSTFISTVNQNYQNLSLGGVSMDTESGSTLFAWEATPPGYTGLVMLNLASNLIYNYALNGSGAGLGVPRVIAANFENLVGFDAGTLVALKWLAFYGAAMAVFPAFFSLYVSKERRSAVQAMQLSNGLSNPVGLWLGHLMWDTCFSIVIASVIIIVFATASNQFAGLGFFWVVLVLYGIVGALFSYCVSLAVASPLAAFAVSAGYQVIMFILYLAAFLLTLTYAKTSADDNDLKLIHFTMAIASPVANALQAAFVSVDLFSLLCDDNEPATTASMGMMSRFGGPIVYLIVYAFVLFGILVWVDSGSLLPRRLNPSKKKPRNLQSDASVAGAIGRKDVDDEASAVAASDDALRVLNVVKTFGSNYNKVVDNVSFGVSKDTVFALLGPNGAGKTTTFNMIRGDVIPDEGDVLINGVSVVSHPRSARLSLGVCPQFTAIDSELTVEEHLIVYGRLKGLYRGEELTRNVQALMRATSLDVYADRLAVRLSGGNQRKLALAIALIGNPSVVLIDEFSTGIDAKMKREMWGTLRTVAVGKAIVITTHSMEEASALASKVGILAKKMLAVGTTDALAERYATYEVHFSCRTREEVTRAQELMTQIPGARMADDVATRFEVPLGTDMSLARLFGLLSSQEDFAEFTVERAGLESVFLKVIRENDVLEEDRSTPKRRWWRTCQM</sequence>
<name>A0A165TG86_9APHY</name>
<dbReference type="GO" id="GO:0016020">
    <property type="term" value="C:membrane"/>
    <property type="evidence" value="ECO:0007669"/>
    <property type="project" value="UniProtKB-SubCell"/>
</dbReference>
<feature type="transmembrane region" description="Helical" evidence="11">
    <location>
        <begin position="1246"/>
        <end position="1263"/>
    </location>
</feature>
<dbReference type="Pfam" id="PF12698">
    <property type="entry name" value="ABC2_membrane_3"/>
    <property type="match status" value="1"/>
</dbReference>
<feature type="transmembrane region" description="Helical" evidence="11">
    <location>
        <begin position="875"/>
        <end position="897"/>
    </location>
</feature>
<protein>
    <recommendedName>
        <fullName evidence="12">ABC transporter domain-containing protein</fullName>
    </recommendedName>
</protein>
<feature type="region of interest" description="Disordered" evidence="10">
    <location>
        <begin position="800"/>
        <end position="827"/>
    </location>
</feature>
<dbReference type="OrthoDB" id="8061355at2759"/>
<keyword evidence="3" id="KW-0813">Transport</keyword>
<feature type="transmembrane region" description="Helical" evidence="11">
    <location>
        <begin position="241"/>
        <end position="258"/>
    </location>
</feature>
<evidence type="ECO:0000256" key="9">
    <source>
        <dbReference type="ARBA" id="ARBA00023136"/>
    </source>
</evidence>
<evidence type="ECO:0000256" key="8">
    <source>
        <dbReference type="ARBA" id="ARBA00022989"/>
    </source>
</evidence>
<dbReference type="Proteomes" id="UP000076727">
    <property type="component" value="Unassembled WGS sequence"/>
</dbReference>
<evidence type="ECO:0000259" key="12">
    <source>
        <dbReference type="PROSITE" id="PS50893"/>
    </source>
</evidence>
<dbReference type="GO" id="GO:0016887">
    <property type="term" value="F:ATP hydrolysis activity"/>
    <property type="evidence" value="ECO:0007669"/>
    <property type="project" value="InterPro"/>
</dbReference>
<evidence type="ECO:0000256" key="3">
    <source>
        <dbReference type="ARBA" id="ARBA00022448"/>
    </source>
</evidence>
<dbReference type="SUPFAM" id="SSF52540">
    <property type="entry name" value="P-loop containing nucleoside triphosphate hydrolases"/>
    <property type="match status" value="2"/>
</dbReference>
<keyword evidence="5" id="KW-0677">Repeat</keyword>
<dbReference type="Pfam" id="PF00005">
    <property type="entry name" value="ABC_tran"/>
    <property type="match status" value="2"/>
</dbReference>
<evidence type="ECO:0000313" key="14">
    <source>
        <dbReference type="Proteomes" id="UP000076727"/>
    </source>
</evidence>
<dbReference type="EMBL" id="KV429037">
    <property type="protein sequence ID" value="KZT73392.1"/>
    <property type="molecule type" value="Genomic_DNA"/>
</dbReference>
<feature type="domain" description="ABC transporter" evidence="12">
    <location>
        <begin position="1312"/>
        <end position="1543"/>
    </location>
</feature>
<feature type="transmembrane region" description="Helical" evidence="11">
    <location>
        <begin position="1093"/>
        <end position="1119"/>
    </location>
</feature>
<feature type="transmembrane region" description="Helical" evidence="11">
    <location>
        <begin position="416"/>
        <end position="437"/>
    </location>
</feature>
<accession>A0A165TG86</accession>
<dbReference type="GO" id="GO:0140359">
    <property type="term" value="F:ABC-type transporter activity"/>
    <property type="evidence" value="ECO:0007669"/>
    <property type="project" value="InterPro"/>
</dbReference>
<feature type="transmembrane region" description="Helical" evidence="11">
    <location>
        <begin position="318"/>
        <end position="341"/>
    </location>
</feature>
<gene>
    <name evidence="13" type="ORF">DAEQUDRAFT_684394</name>
</gene>
<comment type="subcellular location">
    <subcellularLocation>
        <location evidence="1">Membrane</location>
        <topology evidence="1">Multi-pass membrane protein</topology>
    </subcellularLocation>
</comment>
<feature type="transmembrane region" description="Helical" evidence="11">
    <location>
        <begin position="347"/>
        <end position="365"/>
    </location>
</feature>
<feature type="transmembrane region" description="Helical" evidence="11">
    <location>
        <begin position="1125"/>
        <end position="1145"/>
    </location>
</feature>
<evidence type="ECO:0000256" key="1">
    <source>
        <dbReference type="ARBA" id="ARBA00004141"/>
    </source>
</evidence>
<keyword evidence="14" id="KW-1185">Reference proteome</keyword>
<evidence type="ECO:0000256" key="5">
    <source>
        <dbReference type="ARBA" id="ARBA00022737"/>
    </source>
</evidence>
<dbReference type="InterPro" id="IPR017871">
    <property type="entry name" value="ABC_transporter-like_CS"/>
</dbReference>
<keyword evidence="8 11" id="KW-1133">Transmembrane helix</keyword>
<feature type="transmembrane region" description="Helical" evidence="11">
    <location>
        <begin position="284"/>
        <end position="306"/>
    </location>
</feature>
<evidence type="ECO:0000256" key="11">
    <source>
        <dbReference type="SAM" id="Phobius"/>
    </source>
</evidence>
<evidence type="ECO:0000256" key="7">
    <source>
        <dbReference type="ARBA" id="ARBA00022840"/>
    </source>
</evidence>
<keyword evidence="6" id="KW-0547">Nucleotide-binding</keyword>
<dbReference type="InterPro" id="IPR013525">
    <property type="entry name" value="ABC2_TM"/>
</dbReference>
<dbReference type="PANTHER" id="PTHR19229:SF36">
    <property type="entry name" value="ATP-BINDING CASSETTE SUB-FAMILY A MEMBER 2"/>
    <property type="match status" value="1"/>
</dbReference>
<keyword evidence="4 11" id="KW-0812">Transmembrane</keyword>
<dbReference type="STRING" id="1314783.A0A165TG86"/>
<feature type="domain" description="ABC transporter" evidence="12">
    <location>
        <begin position="475"/>
        <end position="712"/>
    </location>
</feature>
<evidence type="ECO:0000256" key="6">
    <source>
        <dbReference type="ARBA" id="ARBA00022741"/>
    </source>
</evidence>
<reference evidence="13 14" key="1">
    <citation type="journal article" date="2016" name="Mol. Biol. Evol.">
        <title>Comparative Genomics of Early-Diverging Mushroom-Forming Fungi Provides Insights into the Origins of Lignocellulose Decay Capabilities.</title>
        <authorList>
            <person name="Nagy L.G."/>
            <person name="Riley R."/>
            <person name="Tritt A."/>
            <person name="Adam C."/>
            <person name="Daum C."/>
            <person name="Floudas D."/>
            <person name="Sun H."/>
            <person name="Yadav J.S."/>
            <person name="Pangilinan J."/>
            <person name="Larsson K.H."/>
            <person name="Matsuura K."/>
            <person name="Barry K."/>
            <person name="Labutti K."/>
            <person name="Kuo R."/>
            <person name="Ohm R.A."/>
            <person name="Bhattacharya S.S."/>
            <person name="Shirouzu T."/>
            <person name="Yoshinaga Y."/>
            <person name="Martin F.M."/>
            <person name="Grigoriev I.V."/>
            <person name="Hibbett D.S."/>
        </authorList>
    </citation>
    <scope>NUCLEOTIDE SEQUENCE [LARGE SCALE GENOMIC DNA]</scope>
    <source>
        <strain evidence="13 14">L-15889</strain>
    </source>
</reference>
<evidence type="ECO:0000313" key="13">
    <source>
        <dbReference type="EMBL" id="KZT73392.1"/>
    </source>
</evidence>
<dbReference type="InterPro" id="IPR026082">
    <property type="entry name" value="ABCA"/>
</dbReference>
<dbReference type="SMART" id="SM00382">
    <property type="entry name" value="AAA"/>
    <property type="match status" value="2"/>
</dbReference>
<dbReference type="GO" id="GO:0005524">
    <property type="term" value="F:ATP binding"/>
    <property type="evidence" value="ECO:0007669"/>
    <property type="project" value="UniProtKB-KW"/>
</dbReference>
<organism evidence="13 14">
    <name type="scientific">Daedalea quercina L-15889</name>
    <dbReference type="NCBI Taxonomy" id="1314783"/>
    <lineage>
        <taxon>Eukaryota</taxon>
        <taxon>Fungi</taxon>
        <taxon>Dikarya</taxon>
        <taxon>Basidiomycota</taxon>
        <taxon>Agaricomycotina</taxon>
        <taxon>Agaricomycetes</taxon>
        <taxon>Polyporales</taxon>
        <taxon>Fomitopsis</taxon>
    </lineage>
</organism>
<evidence type="ECO:0000256" key="10">
    <source>
        <dbReference type="SAM" id="MobiDB-lite"/>
    </source>
</evidence>
<dbReference type="CDD" id="cd03263">
    <property type="entry name" value="ABC_subfamily_A"/>
    <property type="match status" value="2"/>
</dbReference>
<dbReference type="Gene3D" id="3.40.50.300">
    <property type="entry name" value="P-loop containing nucleotide triphosphate hydrolases"/>
    <property type="match status" value="2"/>
</dbReference>
<feature type="transmembrane region" description="Helical" evidence="11">
    <location>
        <begin position="1196"/>
        <end position="1225"/>
    </location>
</feature>
<comment type="similarity">
    <text evidence="2">Belongs to the ABC transporter superfamily. ABCA family.</text>
</comment>
<feature type="transmembrane region" description="Helical" evidence="11">
    <location>
        <begin position="1053"/>
        <end position="1072"/>
    </location>
</feature>
<dbReference type="PROSITE" id="PS50893">
    <property type="entry name" value="ABC_TRANSPORTER_2"/>
    <property type="match status" value="2"/>
</dbReference>
<evidence type="ECO:0000256" key="4">
    <source>
        <dbReference type="ARBA" id="ARBA00022692"/>
    </source>
</evidence>